<name>B6XFA6_9GAMM</name>
<dbReference type="eggNOG" id="ENOG5033PM6">
    <property type="taxonomic scope" value="Bacteria"/>
</dbReference>
<feature type="transmembrane region" description="Helical" evidence="1">
    <location>
        <begin position="23"/>
        <end position="44"/>
    </location>
</feature>
<reference evidence="2 3" key="1">
    <citation type="submission" date="2008-10" db="EMBL/GenBank/DDBJ databases">
        <title>Draft genome sequence of Providencia alcalifaciens (DSM 30120).</title>
        <authorList>
            <person name="Sudarsanam P."/>
            <person name="Ley R."/>
            <person name="Guruge J."/>
            <person name="Turnbaugh P.J."/>
            <person name="Mahowald M."/>
            <person name="Liep D."/>
            <person name="Gordon J."/>
        </authorList>
    </citation>
    <scope>NUCLEOTIDE SEQUENCE [LARGE SCALE GENOMIC DNA]</scope>
    <source>
        <strain evidence="2 3">DSM 30120</strain>
    </source>
</reference>
<organism evidence="2 3">
    <name type="scientific">Providencia alcalifaciens DSM 30120</name>
    <dbReference type="NCBI Taxonomy" id="520999"/>
    <lineage>
        <taxon>Bacteria</taxon>
        <taxon>Pseudomonadati</taxon>
        <taxon>Pseudomonadota</taxon>
        <taxon>Gammaproteobacteria</taxon>
        <taxon>Enterobacterales</taxon>
        <taxon>Morganellaceae</taxon>
        <taxon>Providencia</taxon>
    </lineage>
</organism>
<keyword evidence="1" id="KW-1133">Transmembrane helix</keyword>
<feature type="transmembrane region" description="Helical" evidence="1">
    <location>
        <begin position="64"/>
        <end position="85"/>
    </location>
</feature>
<dbReference type="AlphaFoldDB" id="B6XFA6"/>
<protein>
    <submittedName>
        <fullName evidence="2">Uncharacterized protein</fullName>
    </submittedName>
</protein>
<proteinExistence type="predicted"/>
<dbReference type="RefSeq" id="WP_006658982.1">
    <property type="nucleotide sequence ID" value="NZ_ABXW01000046.1"/>
</dbReference>
<dbReference type="GeneID" id="57293474"/>
<keyword evidence="1" id="KW-0812">Transmembrane</keyword>
<gene>
    <name evidence="2" type="ORF">PROVALCAL_02038</name>
</gene>
<reference evidence="2 3" key="2">
    <citation type="submission" date="2008-10" db="EMBL/GenBank/DDBJ databases">
        <authorList>
            <person name="Fulton L."/>
            <person name="Clifton S."/>
            <person name="Fulton B."/>
            <person name="Xu J."/>
            <person name="Minx P."/>
            <person name="Pepin K.H."/>
            <person name="Johnson M."/>
            <person name="Bhonagiri V."/>
            <person name="Nash W.E."/>
            <person name="Mardis E.R."/>
            <person name="Wilson R.K."/>
        </authorList>
    </citation>
    <scope>NUCLEOTIDE SEQUENCE [LARGE SCALE GENOMIC DNA]</scope>
    <source>
        <strain evidence="2 3">DSM 30120</strain>
    </source>
</reference>
<dbReference type="EMBL" id="ABXW01000046">
    <property type="protein sequence ID" value="EEB46194.1"/>
    <property type="molecule type" value="Genomic_DNA"/>
</dbReference>
<keyword evidence="1" id="KW-0472">Membrane</keyword>
<evidence type="ECO:0000313" key="2">
    <source>
        <dbReference type="EMBL" id="EEB46194.1"/>
    </source>
</evidence>
<evidence type="ECO:0000256" key="1">
    <source>
        <dbReference type="SAM" id="Phobius"/>
    </source>
</evidence>
<accession>B6XFA6</accession>
<comment type="caution">
    <text evidence="2">The sequence shown here is derived from an EMBL/GenBank/DDBJ whole genome shotgun (WGS) entry which is preliminary data.</text>
</comment>
<sequence length="428" mass="50125">MKFLEEFWDAVKGNTIARVRDPIIGTFIVSWLLCNWYEVTLLFFGNGKVWERIDRLNLYLTEDFGNNCIQILMLPIIITVFYLFIFPKVSLIVKNLQKKTNDELYYQAFEITKSKAEKNVELNMELLKSDPNKEFLSELAKTDIAQKKADYDLKLLQIEKDRIDNQLNQEKLKQITIETKEKELNEITKQNNYELEKEKYDIISAQNKAAIASARFPIAYSLLSSISKGFEKEKYFFPFEIYGEIIAYLFGYKSFSFLLDDKNFNNITVHNVKYIYLDYKYLSDFLITISDESIMNLVEIDDDDLFEIIINTLQEYNIKLINREIASEIANELFESEQYSLVNRLDISSVLSERDIVDPDFNIDEISDISLSNEMLTINTKVKIIGKYRLNDDFYVPSFIINLDICSPVMVGENALGEFKIAELYEDF</sequence>
<evidence type="ECO:0000313" key="3">
    <source>
        <dbReference type="Proteomes" id="UP000003729"/>
    </source>
</evidence>
<dbReference type="Proteomes" id="UP000003729">
    <property type="component" value="Unassembled WGS sequence"/>
</dbReference>